<name>A0AAW0GRQ0_9APHY</name>
<comment type="pathway">
    <text evidence="3">Sphingolipid metabolism.</text>
</comment>
<proteinExistence type="inferred from homology"/>
<keyword evidence="7" id="KW-0328">Glycosyltransferase</keyword>
<keyword evidence="17" id="KW-1185">Reference proteome</keyword>
<evidence type="ECO:0000256" key="14">
    <source>
        <dbReference type="ARBA" id="ARBA00032575"/>
    </source>
</evidence>
<dbReference type="Pfam" id="PF13506">
    <property type="entry name" value="Glyco_transf_21"/>
    <property type="match status" value="1"/>
</dbReference>
<evidence type="ECO:0000256" key="9">
    <source>
        <dbReference type="ARBA" id="ARBA00022692"/>
    </source>
</evidence>
<comment type="caution">
    <text evidence="16">The sequence shown here is derived from an EMBL/GenBank/DDBJ whole genome shotgun (WGS) entry which is preliminary data.</text>
</comment>
<dbReference type="InterPro" id="IPR025993">
    <property type="entry name" value="Ceramide_glucosylTrfase"/>
</dbReference>
<dbReference type="EC" id="2.4.1.80" evidence="5"/>
<evidence type="ECO:0000256" key="3">
    <source>
        <dbReference type="ARBA" id="ARBA00004991"/>
    </source>
</evidence>
<keyword evidence="11 15" id="KW-0472">Membrane</keyword>
<dbReference type="PANTHER" id="PTHR12726:SF0">
    <property type="entry name" value="CERAMIDE GLUCOSYLTRANSFERASE"/>
    <property type="match status" value="1"/>
</dbReference>
<accession>A0AAW0GRQ0</accession>
<evidence type="ECO:0000256" key="6">
    <source>
        <dbReference type="ARBA" id="ARBA00019988"/>
    </source>
</evidence>
<dbReference type="GO" id="GO:0016020">
    <property type="term" value="C:membrane"/>
    <property type="evidence" value="ECO:0007669"/>
    <property type="project" value="UniProtKB-SubCell"/>
</dbReference>
<evidence type="ECO:0000256" key="7">
    <source>
        <dbReference type="ARBA" id="ARBA00022676"/>
    </source>
</evidence>
<dbReference type="CDD" id="cd02520">
    <property type="entry name" value="Glucosylceramide_synthase"/>
    <property type="match status" value="1"/>
</dbReference>
<evidence type="ECO:0000256" key="13">
    <source>
        <dbReference type="ARBA" id="ARBA00031543"/>
    </source>
</evidence>
<dbReference type="Proteomes" id="UP001385951">
    <property type="component" value="Unassembled WGS sequence"/>
</dbReference>
<keyword evidence="9 15" id="KW-0812">Transmembrane</keyword>
<evidence type="ECO:0000313" key="17">
    <source>
        <dbReference type="Proteomes" id="UP001385951"/>
    </source>
</evidence>
<gene>
    <name evidence="16" type="ORF">QCA50_002507</name>
</gene>
<evidence type="ECO:0000256" key="12">
    <source>
        <dbReference type="ARBA" id="ARBA00031017"/>
    </source>
</evidence>
<protein>
    <recommendedName>
        <fullName evidence="6">Ceramide glucosyltransferase</fullName>
        <ecNumber evidence="5">2.4.1.80</ecNumber>
    </recommendedName>
    <alternativeName>
        <fullName evidence="13">Glucosylceramide synthase</fullName>
    </alternativeName>
    <alternativeName>
        <fullName evidence="14">UDP-glucose ceramide glucosyltransferase</fullName>
    </alternativeName>
    <alternativeName>
        <fullName evidence="12">UDP-glucose:N-acylsphingosine D-glucosyltransferase</fullName>
    </alternativeName>
</protein>
<dbReference type="PROSITE" id="PS51257">
    <property type="entry name" value="PROKAR_LIPOPROTEIN"/>
    <property type="match status" value="1"/>
</dbReference>
<feature type="transmembrane region" description="Helical" evidence="15">
    <location>
        <begin position="388"/>
        <end position="408"/>
    </location>
</feature>
<dbReference type="AlphaFoldDB" id="A0AAW0GRQ0"/>
<dbReference type="EMBL" id="JASBNA010000002">
    <property type="protein sequence ID" value="KAK7695317.1"/>
    <property type="molecule type" value="Genomic_DNA"/>
</dbReference>
<keyword evidence="10 15" id="KW-1133">Transmembrane helix</keyword>
<keyword evidence="8" id="KW-0808">Transferase</keyword>
<dbReference type="GO" id="GO:0008120">
    <property type="term" value="F:ceramide glucosyltransferase activity"/>
    <property type="evidence" value="ECO:0007669"/>
    <property type="project" value="UniProtKB-EC"/>
</dbReference>
<evidence type="ECO:0000256" key="2">
    <source>
        <dbReference type="ARBA" id="ARBA00004760"/>
    </source>
</evidence>
<dbReference type="GO" id="GO:0006679">
    <property type="term" value="P:glucosylceramide biosynthetic process"/>
    <property type="evidence" value="ECO:0007669"/>
    <property type="project" value="TreeGrafter"/>
</dbReference>
<evidence type="ECO:0000256" key="1">
    <source>
        <dbReference type="ARBA" id="ARBA00004141"/>
    </source>
</evidence>
<evidence type="ECO:0000256" key="5">
    <source>
        <dbReference type="ARBA" id="ARBA00012699"/>
    </source>
</evidence>
<dbReference type="Gene3D" id="3.90.550.10">
    <property type="entry name" value="Spore Coat Polysaccharide Biosynthesis Protein SpsA, Chain A"/>
    <property type="match status" value="1"/>
</dbReference>
<feature type="transmembrane region" description="Helical" evidence="15">
    <location>
        <begin position="345"/>
        <end position="365"/>
    </location>
</feature>
<evidence type="ECO:0000256" key="8">
    <source>
        <dbReference type="ARBA" id="ARBA00022679"/>
    </source>
</evidence>
<evidence type="ECO:0000313" key="16">
    <source>
        <dbReference type="EMBL" id="KAK7695317.1"/>
    </source>
</evidence>
<evidence type="ECO:0000256" key="11">
    <source>
        <dbReference type="ARBA" id="ARBA00023136"/>
    </source>
</evidence>
<comment type="pathway">
    <text evidence="2">Lipid metabolism; sphingolipid metabolism.</text>
</comment>
<comment type="subcellular location">
    <subcellularLocation>
        <location evidence="1">Membrane</location>
        <topology evidence="1">Multi-pass membrane protein</topology>
    </subcellularLocation>
</comment>
<organism evidence="16 17">
    <name type="scientific">Cerrena zonata</name>
    <dbReference type="NCBI Taxonomy" id="2478898"/>
    <lineage>
        <taxon>Eukaryota</taxon>
        <taxon>Fungi</taxon>
        <taxon>Dikarya</taxon>
        <taxon>Basidiomycota</taxon>
        <taxon>Agaricomycotina</taxon>
        <taxon>Agaricomycetes</taxon>
        <taxon>Polyporales</taxon>
        <taxon>Cerrenaceae</taxon>
        <taxon>Cerrena</taxon>
    </lineage>
</organism>
<dbReference type="PANTHER" id="PTHR12726">
    <property type="entry name" value="CERAMIDE GLUCOSYLTRANSFERASE"/>
    <property type="match status" value="1"/>
</dbReference>
<feature type="transmembrane region" description="Helical" evidence="15">
    <location>
        <begin position="20"/>
        <end position="37"/>
    </location>
</feature>
<evidence type="ECO:0000256" key="10">
    <source>
        <dbReference type="ARBA" id="ARBA00022989"/>
    </source>
</evidence>
<comment type="similarity">
    <text evidence="4">Belongs to the glycosyltransferase 2 family.</text>
</comment>
<dbReference type="InterPro" id="IPR029044">
    <property type="entry name" value="Nucleotide-diphossugar_trans"/>
</dbReference>
<sequence length="462" mass="51739">MERNDTQIVTAKLTFASVGLVWYAFLWSIGLIGCLAARKRYRLRPRSPLASASASSVPGVSILRPLKGLDVNLYENLESTFQQEYSNYEIFLCVADESDQALPIVRDLIAKYPAVNAHVIIGEEVVGINPKVNNLIRAYRQASHDILWVIDSNISVDHGTLARSVDALDPPPRAAPSGRKRIALVHHVPYAFVTEPTLGARIEEAFLNTNHAKMYLAINTAAIDSCVVGKSNLYRKSDLERVDGTLKHSTSAGSDGREKGLAAFGRFLAEDNMIAGALWHELDLRHELSCDVARNAIGNMSLADYIWRRVRWIRVRKHMVLTATLVEPLTESVLLGVLTSIALKYLIAFPPWMFLLLHFTGWLLIDLDVHTSLAGQPLPSGSAFRDFIVAWSLRELLALPIWCVAIWGSKVTWRGKDYFVMRNGELSRRGSGLEGWLPWNWLKGVNVHHKYEPLPVEETNTR</sequence>
<evidence type="ECO:0000256" key="15">
    <source>
        <dbReference type="SAM" id="Phobius"/>
    </source>
</evidence>
<evidence type="ECO:0000256" key="4">
    <source>
        <dbReference type="ARBA" id="ARBA00006739"/>
    </source>
</evidence>
<dbReference type="SUPFAM" id="SSF53448">
    <property type="entry name" value="Nucleotide-diphospho-sugar transferases"/>
    <property type="match status" value="1"/>
</dbReference>
<reference evidence="16 17" key="1">
    <citation type="submission" date="2022-09" db="EMBL/GenBank/DDBJ databases">
        <authorList>
            <person name="Palmer J.M."/>
        </authorList>
    </citation>
    <scope>NUCLEOTIDE SEQUENCE [LARGE SCALE GENOMIC DNA]</scope>
    <source>
        <strain evidence="16 17">DSM 7382</strain>
    </source>
</reference>